<dbReference type="SMART" id="SM00866">
    <property type="entry name" value="UTRA"/>
    <property type="match status" value="1"/>
</dbReference>
<dbReference type="EMBL" id="WWTN01000048">
    <property type="protein sequence ID" value="MZH57940.1"/>
    <property type="molecule type" value="Genomic_DNA"/>
</dbReference>
<keyword evidence="2" id="KW-0238">DNA-binding</keyword>
<dbReference type="Pfam" id="PF07702">
    <property type="entry name" value="UTRA"/>
    <property type="match status" value="1"/>
</dbReference>
<keyword evidence="1" id="KW-0805">Transcription regulation</keyword>
<dbReference type="GO" id="GO:0003677">
    <property type="term" value="F:DNA binding"/>
    <property type="evidence" value="ECO:0007669"/>
    <property type="project" value="UniProtKB-KW"/>
</dbReference>
<dbReference type="PANTHER" id="PTHR44846">
    <property type="entry name" value="MANNOSYL-D-GLYCERATE TRANSPORT/METABOLISM SYSTEM REPRESSOR MNGR-RELATED"/>
    <property type="match status" value="1"/>
</dbReference>
<sequence length="246" mass="28096">MEKIKLNQDAGSMPLYSQIKQIILNDIKNGVYRLNETIPTEKQLQEIFGVSRMTIRLAIDALVAEGYVVKERSKGTRVIYPKITESLNEVTNFSQEMRNKGIQYNIHSVEVTIVKAGEDIANALQIEEGVNVLRLHRVYYVNQEPLCSITSYLPAALNLSVDENVYRSSLYEYLEREKGIRITSVYEDIEVGYAHAPISSELQVAEHTALLLRTRTSLDQSGKPVEYVRSYYRAEKYKYSLTFGKA</sequence>
<name>A0AB36BBQ5_CLOIN</name>
<organism evidence="5 6">
    <name type="scientific">Clostridium innocuum</name>
    <dbReference type="NCBI Taxonomy" id="1522"/>
    <lineage>
        <taxon>Bacteria</taxon>
        <taxon>Bacillati</taxon>
        <taxon>Bacillota</taxon>
        <taxon>Clostridia</taxon>
        <taxon>Eubacteriales</taxon>
        <taxon>Clostridiaceae</taxon>
        <taxon>Clostridium</taxon>
    </lineage>
</organism>
<dbReference type="RefSeq" id="WP_008818435.1">
    <property type="nucleotide sequence ID" value="NZ_AP025565.1"/>
</dbReference>
<dbReference type="FunFam" id="1.10.10.10:FF:000079">
    <property type="entry name" value="GntR family transcriptional regulator"/>
    <property type="match status" value="1"/>
</dbReference>
<evidence type="ECO:0000256" key="2">
    <source>
        <dbReference type="ARBA" id="ARBA00023125"/>
    </source>
</evidence>
<evidence type="ECO:0000256" key="1">
    <source>
        <dbReference type="ARBA" id="ARBA00023015"/>
    </source>
</evidence>
<dbReference type="PROSITE" id="PS50949">
    <property type="entry name" value="HTH_GNTR"/>
    <property type="match status" value="1"/>
</dbReference>
<protein>
    <submittedName>
        <fullName evidence="5">UTRA domain-containing protein</fullName>
    </submittedName>
</protein>
<evidence type="ECO:0000259" key="4">
    <source>
        <dbReference type="PROSITE" id="PS50949"/>
    </source>
</evidence>
<evidence type="ECO:0000256" key="3">
    <source>
        <dbReference type="ARBA" id="ARBA00023163"/>
    </source>
</evidence>
<dbReference type="InterPro" id="IPR050679">
    <property type="entry name" value="Bact_HTH_transcr_reg"/>
</dbReference>
<dbReference type="Gene3D" id="1.10.10.10">
    <property type="entry name" value="Winged helix-like DNA-binding domain superfamily/Winged helix DNA-binding domain"/>
    <property type="match status" value="1"/>
</dbReference>
<dbReference type="Gene3D" id="3.40.1410.10">
    <property type="entry name" value="Chorismate lyase-like"/>
    <property type="match status" value="1"/>
</dbReference>
<dbReference type="InterPro" id="IPR028978">
    <property type="entry name" value="Chorismate_lyase_/UTRA_dom_sf"/>
</dbReference>
<proteinExistence type="predicted"/>
<dbReference type="PRINTS" id="PR00035">
    <property type="entry name" value="HTHGNTR"/>
</dbReference>
<dbReference type="CDD" id="cd07377">
    <property type="entry name" value="WHTH_GntR"/>
    <property type="match status" value="1"/>
</dbReference>
<dbReference type="Pfam" id="PF00392">
    <property type="entry name" value="GntR"/>
    <property type="match status" value="1"/>
</dbReference>
<dbReference type="SMART" id="SM00345">
    <property type="entry name" value="HTH_GNTR"/>
    <property type="match status" value="1"/>
</dbReference>
<gene>
    <name evidence="5" type="ORF">GT664_19805</name>
</gene>
<dbReference type="SUPFAM" id="SSF64288">
    <property type="entry name" value="Chorismate lyase-like"/>
    <property type="match status" value="1"/>
</dbReference>
<dbReference type="Proteomes" id="UP000604383">
    <property type="component" value="Unassembled WGS sequence"/>
</dbReference>
<evidence type="ECO:0000313" key="5">
    <source>
        <dbReference type="EMBL" id="MZH57940.1"/>
    </source>
</evidence>
<accession>A0AB36BBQ5</accession>
<dbReference type="GO" id="GO:0003700">
    <property type="term" value="F:DNA-binding transcription factor activity"/>
    <property type="evidence" value="ECO:0007669"/>
    <property type="project" value="InterPro"/>
</dbReference>
<evidence type="ECO:0000313" key="6">
    <source>
        <dbReference type="Proteomes" id="UP000604383"/>
    </source>
</evidence>
<feature type="domain" description="HTH gntR-type" evidence="4">
    <location>
        <begin position="13"/>
        <end position="81"/>
    </location>
</feature>
<keyword evidence="3" id="KW-0804">Transcription</keyword>
<dbReference type="AlphaFoldDB" id="A0AB36BBQ5"/>
<dbReference type="InterPro" id="IPR036390">
    <property type="entry name" value="WH_DNA-bd_sf"/>
</dbReference>
<dbReference type="SUPFAM" id="SSF46785">
    <property type="entry name" value="Winged helix' DNA-binding domain"/>
    <property type="match status" value="1"/>
</dbReference>
<dbReference type="PANTHER" id="PTHR44846:SF1">
    <property type="entry name" value="MANNOSYL-D-GLYCERATE TRANSPORT_METABOLISM SYSTEM REPRESSOR MNGR-RELATED"/>
    <property type="match status" value="1"/>
</dbReference>
<reference evidence="5" key="1">
    <citation type="journal article" date="2019" name="Nat. Med.">
        <title>A library of human gut bacterial isolates paired with longitudinal multiomics data enables mechanistic microbiome research.</title>
        <authorList>
            <person name="Poyet M."/>
            <person name="Groussin M."/>
            <person name="Gibbons S.M."/>
            <person name="Avila-Pacheco J."/>
            <person name="Jiang X."/>
            <person name="Kearney S.M."/>
            <person name="Perrotta A.R."/>
            <person name="Berdy B."/>
            <person name="Zhao S."/>
            <person name="Lieberman T.D."/>
            <person name="Swanson P.K."/>
            <person name="Smith M."/>
            <person name="Roesemann S."/>
            <person name="Alexander J.E."/>
            <person name="Rich S.A."/>
            <person name="Livny J."/>
            <person name="Vlamakis H."/>
            <person name="Clish C."/>
            <person name="Bullock K."/>
            <person name="Deik A."/>
            <person name="Scott J."/>
            <person name="Pierce K.A."/>
            <person name="Xavier R.J."/>
            <person name="Alm E.J."/>
        </authorList>
    </citation>
    <scope>NUCLEOTIDE SEQUENCE</scope>
    <source>
        <strain evidence="5">BIOML-A12</strain>
    </source>
</reference>
<dbReference type="InterPro" id="IPR000524">
    <property type="entry name" value="Tscrpt_reg_HTH_GntR"/>
</dbReference>
<comment type="caution">
    <text evidence="5">The sequence shown here is derived from an EMBL/GenBank/DDBJ whole genome shotgun (WGS) entry which is preliminary data.</text>
</comment>
<dbReference type="InterPro" id="IPR011663">
    <property type="entry name" value="UTRA"/>
</dbReference>
<dbReference type="GO" id="GO:0045892">
    <property type="term" value="P:negative regulation of DNA-templated transcription"/>
    <property type="evidence" value="ECO:0007669"/>
    <property type="project" value="TreeGrafter"/>
</dbReference>
<dbReference type="InterPro" id="IPR036388">
    <property type="entry name" value="WH-like_DNA-bd_sf"/>
</dbReference>